<evidence type="ECO:0000313" key="2">
    <source>
        <dbReference type="Proteomes" id="UP000824633"/>
    </source>
</evidence>
<protein>
    <recommendedName>
        <fullName evidence="3">Flavodoxin</fullName>
    </recommendedName>
</protein>
<dbReference type="InterPro" id="IPR029039">
    <property type="entry name" value="Flavoprotein-like_sf"/>
</dbReference>
<evidence type="ECO:0000313" key="1">
    <source>
        <dbReference type="EMBL" id="BCZ44616.1"/>
    </source>
</evidence>
<sequence length="215" mass="24726">MINLCVINGSPRKQNSGSTYLISELNKLLDNNVETKEYYISNLMKDKTLLEEIISYDKIIFTSPLYADCFPSAMLEFMAVFENFIKEKNNIKMDMYCLVNCGFLEGTQNKIALNIMKIYCMRLDFNWRFGVGIGGGEFMTGSKEMPLNSRIKKPVYNAFLALKEDIENNSDGQVDNILTNAKIPKFIFKFAANIGWKSMAKKDNLKVKDLYKQIY</sequence>
<dbReference type="Proteomes" id="UP000824633">
    <property type="component" value="Chromosome"/>
</dbReference>
<dbReference type="EMBL" id="AP024849">
    <property type="protein sequence ID" value="BCZ44616.1"/>
    <property type="molecule type" value="Genomic_DNA"/>
</dbReference>
<keyword evidence="2" id="KW-1185">Reference proteome</keyword>
<proteinExistence type="predicted"/>
<evidence type="ECO:0008006" key="3">
    <source>
        <dbReference type="Google" id="ProtNLM"/>
    </source>
</evidence>
<dbReference type="RefSeq" id="WP_224036283.1">
    <property type="nucleotide sequence ID" value="NZ_AP024849.1"/>
</dbReference>
<name>A0ABN6IQX5_9CLOT</name>
<accession>A0ABN6IQX5</accession>
<reference evidence="2" key="1">
    <citation type="submission" date="2021-07" db="EMBL/GenBank/DDBJ databases">
        <title>Complete genome sequencing of a Clostridium isolate.</title>
        <authorList>
            <person name="Ueki A."/>
            <person name="Tonouchi A."/>
        </authorList>
    </citation>
    <scope>NUCLEOTIDE SEQUENCE [LARGE SCALE GENOMIC DNA]</scope>
    <source>
        <strain evidence="2">C5S11</strain>
    </source>
</reference>
<dbReference type="Gene3D" id="3.40.50.360">
    <property type="match status" value="1"/>
</dbReference>
<dbReference type="SUPFAM" id="SSF52218">
    <property type="entry name" value="Flavoproteins"/>
    <property type="match status" value="1"/>
</dbReference>
<gene>
    <name evidence="1" type="ORF">psyc5s11_06830</name>
</gene>
<organism evidence="1 2">
    <name type="scientific">Clostridium gelidum</name>
    <dbReference type="NCBI Taxonomy" id="704125"/>
    <lineage>
        <taxon>Bacteria</taxon>
        <taxon>Bacillati</taxon>
        <taxon>Bacillota</taxon>
        <taxon>Clostridia</taxon>
        <taxon>Eubacteriales</taxon>
        <taxon>Clostridiaceae</taxon>
        <taxon>Clostridium</taxon>
    </lineage>
</organism>